<protein>
    <submittedName>
        <fullName evidence="1">Uncharacterized protein</fullName>
    </submittedName>
</protein>
<proteinExistence type="predicted"/>
<name>A0ABS4EJY6_9HYPH</name>
<dbReference type="Proteomes" id="UP000823786">
    <property type="component" value="Unassembled WGS sequence"/>
</dbReference>
<sequence>MERCDVTIGRCYLFSRGIEIRTSDSHSLIRKRDGRRLNRAAPVVVVAKSFVNKAFSESGVVLAGTPATLVKRSVTWRRARKRRLSQDEMEARGLVEPISDDEA</sequence>
<gene>
    <name evidence="1" type="ORF">J2Z75_001758</name>
</gene>
<dbReference type="EMBL" id="JAGGJV010000002">
    <property type="protein sequence ID" value="MBP1858262.1"/>
    <property type="molecule type" value="Genomic_DNA"/>
</dbReference>
<comment type="caution">
    <text evidence="1">The sequence shown here is derived from an EMBL/GenBank/DDBJ whole genome shotgun (WGS) entry which is preliminary data.</text>
</comment>
<evidence type="ECO:0000313" key="2">
    <source>
        <dbReference type="Proteomes" id="UP000823786"/>
    </source>
</evidence>
<accession>A0ABS4EJY6</accession>
<keyword evidence="2" id="KW-1185">Reference proteome</keyword>
<reference evidence="1 2" key="1">
    <citation type="submission" date="2021-03" db="EMBL/GenBank/DDBJ databases">
        <title>Genomic Encyclopedia of Type Strains, Phase IV (KMG-IV): sequencing the most valuable type-strain genomes for metagenomic binning, comparative biology and taxonomic classification.</title>
        <authorList>
            <person name="Goeker M."/>
        </authorList>
    </citation>
    <scope>NUCLEOTIDE SEQUENCE [LARGE SCALE GENOMIC DNA]</scope>
    <source>
        <strain evidence="1 2">DSM 26427</strain>
    </source>
</reference>
<organism evidence="1 2">
    <name type="scientific">Rhizobium herbae</name>
    <dbReference type="NCBI Taxonomy" id="508661"/>
    <lineage>
        <taxon>Bacteria</taxon>
        <taxon>Pseudomonadati</taxon>
        <taxon>Pseudomonadota</taxon>
        <taxon>Alphaproteobacteria</taxon>
        <taxon>Hyphomicrobiales</taxon>
        <taxon>Rhizobiaceae</taxon>
        <taxon>Rhizobium/Agrobacterium group</taxon>
        <taxon>Rhizobium</taxon>
    </lineage>
</organism>
<evidence type="ECO:0000313" key="1">
    <source>
        <dbReference type="EMBL" id="MBP1858262.1"/>
    </source>
</evidence>